<name>A0A1V9XKI6_9ACAR</name>
<dbReference type="EMBL" id="MNPL01008905">
    <property type="protein sequence ID" value="OQR73989.1"/>
    <property type="molecule type" value="Genomic_DNA"/>
</dbReference>
<dbReference type="Proteomes" id="UP000192247">
    <property type="component" value="Unassembled WGS sequence"/>
</dbReference>
<organism evidence="1 2">
    <name type="scientific">Tropilaelaps mercedesae</name>
    <dbReference type="NCBI Taxonomy" id="418985"/>
    <lineage>
        <taxon>Eukaryota</taxon>
        <taxon>Metazoa</taxon>
        <taxon>Ecdysozoa</taxon>
        <taxon>Arthropoda</taxon>
        <taxon>Chelicerata</taxon>
        <taxon>Arachnida</taxon>
        <taxon>Acari</taxon>
        <taxon>Parasitiformes</taxon>
        <taxon>Mesostigmata</taxon>
        <taxon>Gamasina</taxon>
        <taxon>Dermanyssoidea</taxon>
        <taxon>Laelapidae</taxon>
        <taxon>Tropilaelaps</taxon>
    </lineage>
</organism>
<comment type="caution">
    <text evidence="1">The sequence shown here is derived from an EMBL/GenBank/DDBJ whole genome shotgun (WGS) entry which is preliminary data.</text>
</comment>
<dbReference type="OrthoDB" id="6534182at2759"/>
<protein>
    <submittedName>
        <fullName evidence="1">Uncharacterized protein</fullName>
    </submittedName>
</protein>
<gene>
    <name evidence="1" type="ORF">BIW11_09382</name>
</gene>
<sequence>MTPPAKRRRTRNGPSLLTSKEALEMLEKLGDLWRLLEDGKLPGQIKRLLEALSPSQRDEYFRKDLRGRKLLSQVCYRSKFAEVRYVLETLGLDNLRPSISKTTARLRLCPLLSALAADPPSVEIVRYLAEHLWPVQPEAFILWGQCRINRRHLAALLEPLVRYGRNAIPCVYELFTVLGDAPCTRLLSPCLDRRSNHLELLRGVVPFTRDDIRFAAEQGLGAILGQLIEDNDEISPNEIADFYELCEFSRYRRVATLLTKLDFFRKSLQYGRSSEARLRLAFGRWKQFETLDDLKRLERQIADGDYLETTHQVLLAAAKAGIPKDRINVNTLRGVNTLRHLLEIKSFVMTSGFFGGDGQDFLRNVAARSETIFRCGLYPEMTLLPSLYECTNEMFAKDEVLPPLASAIQNYLRRGISDSKLTHQINGVKKRRDQILFLAVYAYQVQDDREGYGVSLPKGLSLIARLLRTGAGLLVLPGHAKSTLRYILASEIPLSQPFVETLRPHLCCRLDLTPEEASLFGMNLDESSPLPLRCLAAISCQRFPRSILEKTLPDGLVHLAECHPRNCHVARNAN</sequence>
<dbReference type="AlphaFoldDB" id="A0A1V9XKI6"/>
<dbReference type="InParanoid" id="A0A1V9XKI6"/>
<dbReference type="EMBL" id="MNPL01008905">
    <property type="protein sequence ID" value="OQR73990.1"/>
    <property type="molecule type" value="Genomic_DNA"/>
</dbReference>
<accession>A0A1V9XKI6</accession>
<proteinExistence type="predicted"/>
<evidence type="ECO:0000313" key="1">
    <source>
        <dbReference type="EMBL" id="OQR73989.1"/>
    </source>
</evidence>
<reference evidence="1 2" key="1">
    <citation type="journal article" date="2017" name="Gigascience">
        <title>Draft genome of the honey bee ectoparasitic mite, Tropilaelaps mercedesae, is shaped by the parasitic life history.</title>
        <authorList>
            <person name="Dong X."/>
            <person name="Armstrong S.D."/>
            <person name="Xia D."/>
            <person name="Makepeace B.L."/>
            <person name="Darby A.C."/>
            <person name="Kadowaki T."/>
        </authorList>
    </citation>
    <scope>NUCLEOTIDE SEQUENCE [LARGE SCALE GENOMIC DNA]</scope>
    <source>
        <strain evidence="1">Wuxi-XJTLU</strain>
    </source>
</reference>
<evidence type="ECO:0000313" key="2">
    <source>
        <dbReference type="Proteomes" id="UP000192247"/>
    </source>
</evidence>
<keyword evidence="2" id="KW-1185">Reference proteome</keyword>